<sequence length="156" mass="17175">MKRFHVHVIVPQLDESVRFYSGLFGAEPTVLKDDYAKWMLEDPRVNFAISARDGEVGVNHLGFQVDSDEELSALHEQVTAANVNLIEQRGAQCCYASSNKYWSQDPAGVPWETYHTLDDIPLFGMDSHDAATTKEACCAPATASIPATIGRSVRCG</sequence>
<comment type="caution">
    <text evidence="2">The sequence shown here is derived from an EMBL/GenBank/DDBJ whole genome shotgun (WGS) entry which is preliminary data.</text>
</comment>
<dbReference type="AlphaFoldDB" id="A0A7X1TDU5"/>
<dbReference type="PROSITE" id="PS51819">
    <property type="entry name" value="VOC"/>
    <property type="match status" value="1"/>
</dbReference>
<accession>A0A7X1TDU5</accession>
<dbReference type="GO" id="GO:0051213">
    <property type="term" value="F:dioxygenase activity"/>
    <property type="evidence" value="ECO:0007669"/>
    <property type="project" value="UniProtKB-KW"/>
</dbReference>
<dbReference type="InterPro" id="IPR049789">
    <property type="entry name" value="ArsI/CadI-like"/>
</dbReference>
<proteinExistence type="predicted"/>
<dbReference type="NCBIfam" id="NF041414">
    <property type="entry name" value="ArsI_CadI_VOC"/>
    <property type="match status" value="1"/>
</dbReference>
<name>A0A7X1TDU5_9BURK</name>
<reference evidence="2 3" key="1">
    <citation type="submission" date="2019-10" db="EMBL/GenBank/DDBJ databases">
        <title>Paraburkholderia sp. isolated from nodules of Mimosa pudica from Brazilian Atlantic Forest soils.</title>
        <authorList>
            <person name="Paulitsch F."/>
            <person name="Hungria M."/>
            <person name="Dall'Agnol R."/>
        </authorList>
    </citation>
    <scope>NUCLEOTIDE SEQUENCE [LARGE SCALE GENOMIC DNA]</scope>
    <source>
        <strain evidence="2 3">CNPSo 3157</strain>
    </source>
</reference>
<dbReference type="Pfam" id="PF00903">
    <property type="entry name" value="Glyoxalase"/>
    <property type="match status" value="1"/>
</dbReference>
<dbReference type="InterPro" id="IPR029068">
    <property type="entry name" value="Glyas_Bleomycin-R_OHBP_Dase"/>
</dbReference>
<keyword evidence="2" id="KW-0223">Dioxygenase</keyword>
<dbReference type="InterPro" id="IPR052393">
    <property type="entry name" value="Cadmium-induced_rsp"/>
</dbReference>
<dbReference type="EMBL" id="WHNP01000001">
    <property type="protein sequence ID" value="MPW15521.1"/>
    <property type="molecule type" value="Genomic_DNA"/>
</dbReference>
<dbReference type="RefSeq" id="WP_152754910.1">
    <property type="nucleotide sequence ID" value="NZ_WHNP01000001.1"/>
</dbReference>
<dbReference type="PANTHER" id="PTHR41294:SF1">
    <property type="entry name" value="CADMIUM-INDUCED PROTEIN CADI"/>
    <property type="match status" value="1"/>
</dbReference>
<dbReference type="InterPro" id="IPR004360">
    <property type="entry name" value="Glyas_Fos-R_dOase_dom"/>
</dbReference>
<gene>
    <name evidence="2" type="ORF">GCT13_00995</name>
</gene>
<protein>
    <submittedName>
        <fullName evidence="2">Glyoxalase/bleomycin resistance/dioxygenase family protein</fullName>
    </submittedName>
</protein>
<dbReference type="GO" id="GO:0046686">
    <property type="term" value="P:response to cadmium ion"/>
    <property type="evidence" value="ECO:0007669"/>
    <property type="project" value="TreeGrafter"/>
</dbReference>
<dbReference type="PANTHER" id="PTHR41294">
    <property type="entry name" value="CADMIUM-INDUCED PROTEIN CADI"/>
    <property type="match status" value="1"/>
</dbReference>
<keyword evidence="2" id="KW-0560">Oxidoreductase</keyword>
<organism evidence="2 3">
    <name type="scientific">Paraburkholderia franconis</name>
    <dbReference type="NCBI Taxonomy" id="2654983"/>
    <lineage>
        <taxon>Bacteria</taxon>
        <taxon>Pseudomonadati</taxon>
        <taxon>Pseudomonadota</taxon>
        <taxon>Betaproteobacteria</taxon>
        <taxon>Burkholderiales</taxon>
        <taxon>Burkholderiaceae</taxon>
        <taxon>Paraburkholderia</taxon>
    </lineage>
</organism>
<dbReference type="Proteomes" id="UP000484381">
    <property type="component" value="Unassembled WGS sequence"/>
</dbReference>
<evidence type="ECO:0000313" key="3">
    <source>
        <dbReference type="Proteomes" id="UP000484381"/>
    </source>
</evidence>
<evidence type="ECO:0000313" key="2">
    <source>
        <dbReference type="EMBL" id="MPW15521.1"/>
    </source>
</evidence>
<keyword evidence="3" id="KW-1185">Reference proteome</keyword>
<feature type="domain" description="VOC" evidence="1">
    <location>
        <begin position="2"/>
        <end position="116"/>
    </location>
</feature>
<dbReference type="Gene3D" id="3.10.180.10">
    <property type="entry name" value="2,3-Dihydroxybiphenyl 1,2-Dioxygenase, domain 1"/>
    <property type="match status" value="1"/>
</dbReference>
<evidence type="ECO:0000259" key="1">
    <source>
        <dbReference type="PROSITE" id="PS51819"/>
    </source>
</evidence>
<dbReference type="InterPro" id="IPR037523">
    <property type="entry name" value="VOC_core"/>
</dbReference>
<dbReference type="SUPFAM" id="SSF54593">
    <property type="entry name" value="Glyoxalase/Bleomycin resistance protein/Dihydroxybiphenyl dioxygenase"/>
    <property type="match status" value="1"/>
</dbReference>